<dbReference type="GO" id="GO:0005524">
    <property type="term" value="F:ATP binding"/>
    <property type="evidence" value="ECO:0007669"/>
    <property type="project" value="InterPro"/>
</dbReference>
<dbReference type="Gene3D" id="1.10.510.10">
    <property type="entry name" value="Transferase(Phosphotransferase) domain 1"/>
    <property type="match status" value="1"/>
</dbReference>
<protein>
    <recommendedName>
        <fullName evidence="2">Protein kinase domain-containing protein</fullName>
    </recommendedName>
</protein>
<sequence>MDKHTRLSSFLPFSDPPLYRSSTIPPACIPTSIANALERVTFGPRHFYNTEKEAEETDLTQVNRHVSLDLEDSADRTTDDQEVTSDPSTTGKRPAEAGPSASLPAPKRPRLEHTSLQQNRALPFANAGPSTSLPAPKRPRPEHPSVEKNKTLHASARRTDSSGQRGPDSSNAKHFWEILRVFTFRYDAEVVPRLVRGLRKVVNDLTTLGVDDSLALHELVPFLFHLENRHSVFLPGVLKRFEEGDPSLGFATYEQRDKKEGSDVVRLVRHGGKEEGSTALAFSGEYEAANIYAKHLISLADAHLSTSSQLESRIYQYAPPVVSGVLDLAARPDPDGDAEKLKFQVTISTKLGIERKFDITLRDLFVLFYVLLHGQIDVKVDPSNGKKSVEVLEEVEGILSAAIIAILAQFHVNRCEYINLAVHDFSVTFQLMDRNTAHVLSIVFRDPATANQDILSKAGLNLILSGIQDETDGNAAVQMLLEDKPWETVAQHSLFAVLVAGLVLPVGKRTTSMWMDGEKERLGDVKKTSATGPTSKVPPRRGRTTGLSTTTTTDTSQSGSTATGGTAFKMIPYPAVAADLQSFQSIDTTHHLYMNGMSNFRWEEDPTVRIQVSRCQTRLSDVSDNSAFSNSQSIPSLMTDKSGTPPLSPIGPTSPTTTVFVGSVVSTTGDKKSIRQEPEDLNELRRKTDQETVLSLLSRPDLLVEMHDYLGSGRLWDAYRVKLSSGSSPSQIVVAKICNMYMFTLGDAYKYETPSAAAEAITIELDAFNRLQAVQGEIVPRLYGRWTGWWQRPNDKLLRLECVMLEDCGMPFVQSDELEYKSYYDDLVETFPTNLSSDVRQQIIESYERLHKQGMLHVDVNARHILCHPVNNKPRIIDFEGAISISEAQARNLDYDAEAEMEKVWWMVCADEER</sequence>
<feature type="domain" description="Protein kinase" evidence="2">
    <location>
        <begin position="704"/>
        <end position="914"/>
    </location>
</feature>
<dbReference type="AlphaFoldDB" id="A0A1E3K9G7"/>
<proteinExistence type="predicted"/>
<dbReference type="InterPro" id="IPR000719">
    <property type="entry name" value="Prot_kinase_dom"/>
</dbReference>
<dbReference type="InterPro" id="IPR011009">
    <property type="entry name" value="Kinase-like_dom_sf"/>
</dbReference>
<feature type="compositionally biased region" description="Polar residues" evidence="1">
    <location>
        <begin position="161"/>
        <end position="170"/>
    </location>
</feature>
<accession>A0A1E3K9G7</accession>
<name>A0A1E3K9G7_9TREE</name>
<dbReference type="Proteomes" id="UP000095149">
    <property type="component" value="Unassembled WGS sequence"/>
</dbReference>
<evidence type="ECO:0000313" key="4">
    <source>
        <dbReference type="Proteomes" id="UP000095149"/>
    </source>
</evidence>
<dbReference type="OrthoDB" id="2597010at2759"/>
<gene>
    <name evidence="3" type="ORF">I350_03191</name>
</gene>
<evidence type="ECO:0000259" key="2">
    <source>
        <dbReference type="PROSITE" id="PS50011"/>
    </source>
</evidence>
<feature type="region of interest" description="Disordered" evidence="1">
    <location>
        <begin position="123"/>
        <end position="170"/>
    </location>
</feature>
<dbReference type="EMBL" id="MEKH01000004">
    <property type="protein sequence ID" value="ODO09586.1"/>
    <property type="molecule type" value="Genomic_DNA"/>
</dbReference>
<feature type="region of interest" description="Disordered" evidence="1">
    <location>
        <begin position="68"/>
        <end position="109"/>
    </location>
</feature>
<dbReference type="GO" id="GO:0004672">
    <property type="term" value="F:protein kinase activity"/>
    <property type="evidence" value="ECO:0007669"/>
    <property type="project" value="InterPro"/>
</dbReference>
<dbReference type="SUPFAM" id="SSF56112">
    <property type="entry name" value="Protein kinase-like (PK-like)"/>
    <property type="match status" value="1"/>
</dbReference>
<feature type="region of interest" description="Disordered" evidence="1">
    <location>
        <begin position="519"/>
        <end position="563"/>
    </location>
</feature>
<organism evidence="3 4">
    <name type="scientific">Cryptococcus amylolentus CBS 6273</name>
    <dbReference type="NCBI Taxonomy" id="1296118"/>
    <lineage>
        <taxon>Eukaryota</taxon>
        <taxon>Fungi</taxon>
        <taxon>Dikarya</taxon>
        <taxon>Basidiomycota</taxon>
        <taxon>Agaricomycotina</taxon>
        <taxon>Tremellomycetes</taxon>
        <taxon>Tremellales</taxon>
        <taxon>Cryptococcaceae</taxon>
        <taxon>Cryptococcus</taxon>
    </lineage>
</organism>
<evidence type="ECO:0000313" key="3">
    <source>
        <dbReference type="EMBL" id="ODO09586.1"/>
    </source>
</evidence>
<dbReference type="PROSITE" id="PS50011">
    <property type="entry name" value="PROTEIN_KINASE_DOM"/>
    <property type="match status" value="1"/>
</dbReference>
<feature type="compositionally biased region" description="Low complexity" evidence="1">
    <location>
        <begin position="544"/>
        <end position="563"/>
    </location>
</feature>
<comment type="caution">
    <text evidence="3">The sequence shown here is derived from an EMBL/GenBank/DDBJ whole genome shotgun (WGS) entry which is preliminary data.</text>
</comment>
<feature type="compositionally biased region" description="Basic and acidic residues" evidence="1">
    <location>
        <begin position="139"/>
        <end position="150"/>
    </location>
</feature>
<evidence type="ECO:0000256" key="1">
    <source>
        <dbReference type="SAM" id="MobiDB-lite"/>
    </source>
</evidence>
<reference evidence="3 4" key="1">
    <citation type="submission" date="2016-06" db="EMBL/GenBank/DDBJ databases">
        <title>Evolution of pathogenesis and genome organization in the Tremellales.</title>
        <authorList>
            <person name="Cuomo C."/>
            <person name="Litvintseva A."/>
            <person name="Heitman J."/>
            <person name="Chen Y."/>
            <person name="Sun S."/>
            <person name="Springer D."/>
            <person name="Dromer F."/>
            <person name="Young S."/>
            <person name="Zeng Q."/>
            <person name="Chapman S."/>
            <person name="Gujja S."/>
            <person name="Saif S."/>
            <person name="Birren B."/>
        </authorList>
    </citation>
    <scope>NUCLEOTIDE SEQUENCE [LARGE SCALE GENOMIC DNA]</scope>
    <source>
        <strain evidence="3 4">CBS 6273</strain>
    </source>
</reference>